<keyword evidence="2" id="KW-1133">Transmembrane helix</keyword>
<protein>
    <recommendedName>
        <fullName evidence="5">DUF2125 domain-containing protein</fullName>
    </recommendedName>
</protein>
<evidence type="ECO:0000313" key="3">
    <source>
        <dbReference type="EMBL" id="PSH59109.1"/>
    </source>
</evidence>
<evidence type="ECO:0008006" key="5">
    <source>
        <dbReference type="Google" id="ProtNLM"/>
    </source>
</evidence>
<dbReference type="Pfam" id="PF09898">
    <property type="entry name" value="DUF2125"/>
    <property type="match status" value="1"/>
</dbReference>
<name>A0A2P7AY21_9HYPH</name>
<keyword evidence="4" id="KW-1185">Reference proteome</keyword>
<evidence type="ECO:0000256" key="1">
    <source>
        <dbReference type="SAM" id="MobiDB-lite"/>
    </source>
</evidence>
<dbReference type="EMBL" id="PGGM01000016">
    <property type="protein sequence ID" value="PSH59109.1"/>
    <property type="molecule type" value="Genomic_DNA"/>
</dbReference>
<dbReference type="OrthoDB" id="7169664at2"/>
<dbReference type="AlphaFoldDB" id="A0A2P7AY21"/>
<organism evidence="3 4">
    <name type="scientific">Phyllobacterium sophorae</name>
    <dbReference type="NCBI Taxonomy" id="1520277"/>
    <lineage>
        <taxon>Bacteria</taxon>
        <taxon>Pseudomonadati</taxon>
        <taxon>Pseudomonadota</taxon>
        <taxon>Alphaproteobacteria</taxon>
        <taxon>Hyphomicrobiales</taxon>
        <taxon>Phyllobacteriaceae</taxon>
        <taxon>Phyllobacterium</taxon>
    </lineage>
</organism>
<keyword evidence="2" id="KW-0812">Transmembrane</keyword>
<evidence type="ECO:0000256" key="2">
    <source>
        <dbReference type="SAM" id="Phobius"/>
    </source>
</evidence>
<dbReference type="Proteomes" id="UP000241764">
    <property type="component" value="Unassembled WGS sequence"/>
</dbReference>
<feature type="compositionally biased region" description="Polar residues" evidence="1">
    <location>
        <begin position="1"/>
        <end position="15"/>
    </location>
</feature>
<feature type="region of interest" description="Disordered" evidence="1">
    <location>
        <begin position="1"/>
        <end position="20"/>
    </location>
</feature>
<comment type="caution">
    <text evidence="3">The sequence shown here is derived from an EMBL/GenBank/DDBJ whole genome shotgun (WGS) entry which is preliminary data.</text>
</comment>
<proteinExistence type="predicted"/>
<gene>
    <name evidence="3" type="ORF">CU103_26015</name>
</gene>
<reference evidence="4" key="1">
    <citation type="submission" date="2017-11" db="EMBL/GenBank/DDBJ databases">
        <authorList>
            <person name="Kuznetsova I."/>
            <person name="Sazanova A."/>
            <person name="Chirak E."/>
            <person name="Safronova V."/>
            <person name="Willems A."/>
        </authorList>
    </citation>
    <scope>NUCLEOTIDE SEQUENCE [LARGE SCALE GENOMIC DNA]</scope>
    <source>
        <strain evidence="4">CCBAU 03422</strain>
    </source>
</reference>
<feature type="transmembrane region" description="Helical" evidence="2">
    <location>
        <begin position="22"/>
        <end position="44"/>
    </location>
</feature>
<evidence type="ECO:0000313" key="4">
    <source>
        <dbReference type="Proteomes" id="UP000241764"/>
    </source>
</evidence>
<keyword evidence="2" id="KW-0472">Membrane</keyword>
<dbReference type="InterPro" id="IPR018666">
    <property type="entry name" value="DUF2125"/>
</dbReference>
<sequence>MDSESRTMPSSTPKNTTRRGRLLKYGGGGIILLGVLYSGGWYYLANELENRVATNIAAFKEKGIDATCENATASGFPLRVGLDCTKVGWADPAKNLSVTAGTFRSAAQIYDPLQIVSRIDGPAAINVPGIMPLDAKWDNLTSSIRLDKPLPKQIEIEGSNVIVNQRNAAPGDAPVAVVQEGELHFATQDPQMDVVLSFNKLKIADNVIYDRPLPELTGVADVQLANGFALLGKPERDLTVLRGQSGTLRRVDVAFDDGSGIGISGPFSIADDGRVSGDFKVTMRNPEGVAKALQGIFPEAGNTIASVLQAMAFVPKDETGAPTLPITVKKGKMSVGFINIGRLPAL</sequence>
<accession>A0A2P7AY21</accession>